<dbReference type="PROSITE" id="PS50011">
    <property type="entry name" value="PROTEIN_KINASE_DOM"/>
    <property type="match status" value="1"/>
</dbReference>
<dbReference type="InterPro" id="IPR011009">
    <property type="entry name" value="Kinase-like_dom_sf"/>
</dbReference>
<evidence type="ECO:0000256" key="3">
    <source>
        <dbReference type="ARBA" id="ARBA00022679"/>
    </source>
</evidence>
<evidence type="ECO:0000256" key="1">
    <source>
        <dbReference type="ARBA" id="ARBA00008874"/>
    </source>
</evidence>
<organism evidence="10 11">
    <name type="scientific">Dendrobium thyrsiflorum</name>
    <name type="common">Pinecone-like raceme dendrobium</name>
    <name type="synonym">Orchid</name>
    <dbReference type="NCBI Taxonomy" id="117978"/>
    <lineage>
        <taxon>Eukaryota</taxon>
        <taxon>Viridiplantae</taxon>
        <taxon>Streptophyta</taxon>
        <taxon>Embryophyta</taxon>
        <taxon>Tracheophyta</taxon>
        <taxon>Spermatophyta</taxon>
        <taxon>Magnoliopsida</taxon>
        <taxon>Liliopsida</taxon>
        <taxon>Asparagales</taxon>
        <taxon>Orchidaceae</taxon>
        <taxon>Epidendroideae</taxon>
        <taxon>Malaxideae</taxon>
        <taxon>Dendrobiinae</taxon>
        <taxon>Dendrobium</taxon>
    </lineage>
</organism>
<dbReference type="PANTHER" id="PTHR48012">
    <property type="entry name" value="STERILE20-LIKE KINASE, ISOFORM B-RELATED"/>
    <property type="match status" value="1"/>
</dbReference>
<comment type="similarity">
    <text evidence="1">Belongs to the protein kinase superfamily. STE Ser/Thr protein kinase family. STE20 subfamily.</text>
</comment>
<proteinExistence type="inferred from homology"/>
<name>A0ABD0UN57_DENTH</name>
<evidence type="ECO:0000313" key="11">
    <source>
        <dbReference type="Proteomes" id="UP001552299"/>
    </source>
</evidence>
<keyword evidence="3" id="KW-0808">Transferase</keyword>
<evidence type="ECO:0000259" key="9">
    <source>
        <dbReference type="PROSITE" id="PS50011"/>
    </source>
</evidence>
<dbReference type="PANTHER" id="PTHR48012:SF10">
    <property type="entry name" value="FI20177P1"/>
    <property type="match status" value="1"/>
</dbReference>
<evidence type="ECO:0000256" key="7">
    <source>
        <dbReference type="ARBA" id="ARBA00047899"/>
    </source>
</evidence>
<protein>
    <recommendedName>
        <fullName evidence="9">Protein kinase domain-containing protein</fullName>
    </recommendedName>
</protein>
<keyword evidence="6" id="KW-0067">ATP-binding</keyword>
<dbReference type="InterPro" id="IPR050629">
    <property type="entry name" value="STE20/SPS1-PAK"/>
</dbReference>
<keyword evidence="5" id="KW-0418">Kinase</keyword>
<keyword evidence="2" id="KW-0723">Serine/threonine-protein kinase</keyword>
<dbReference type="GO" id="GO:0005524">
    <property type="term" value="F:ATP binding"/>
    <property type="evidence" value="ECO:0007669"/>
    <property type="project" value="UniProtKB-KW"/>
</dbReference>
<dbReference type="SUPFAM" id="SSF56112">
    <property type="entry name" value="Protein kinase-like (PK-like)"/>
    <property type="match status" value="1"/>
</dbReference>
<dbReference type="GO" id="GO:0004674">
    <property type="term" value="F:protein serine/threonine kinase activity"/>
    <property type="evidence" value="ECO:0007669"/>
    <property type="project" value="UniProtKB-KW"/>
</dbReference>
<comment type="caution">
    <text evidence="10">The sequence shown here is derived from an EMBL/GenBank/DDBJ whole genome shotgun (WGS) entry which is preliminary data.</text>
</comment>
<dbReference type="Gene3D" id="1.10.510.10">
    <property type="entry name" value="Transferase(Phosphotransferase) domain 1"/>
    <property type="match status" value="1"/>
</dbReference>
<dbReference type="InterPro" id="IPR000719">
    <property type="entry name" value="Prot_kinase_dom"/>
</dbReference>
<dbReference type="Proteomes" id="UP001552299">
    <property type="component" value="Unassembled WGS sequence"/>
</dbReference>
<evidence type="ECO:0000256" key="6">
    <source>
        <dbReference type="ARBA" id="ARBA00022840"/>
    </source>
</evidence>
<dbReference type="Pfam" id="PF00069">
    <property type="entry name" value="Pkinase"/>
    <property type="match status" value="1"/>
</dbReference>
<keyword evidence="4" id="KW-0547">Nucleotide-binding</keyword>
<dbReference type="EMBL" id="JANQDX010000012">
    <property type="protein sequence ID" value="KAL0914252.1"/>
    <property type="molecule type" value="Genomic_DNA"/>
</dbReference>
<comment type="catalytic activity">
    <reaction evidence="8">
        <text>L-seryl-[protein] + ATP = O-phospho-L-seryl-[protein] + ADP + H(+)</text>
        <dbReference type="Rhea" id="RHEA:17989"/>
        <dbReference type="Rhea" id="RHEA-COMP:9863"/>
        <dbReference type="Rhea" id="RHEA-COMP:11604"/>
        <dbReference type="ChEBI" id="CHEBI:15378"/>
        <dbReference type="ChEBI" id="CHEBI:29999"/>
        <dbReference type="ChEBI" id="CHEBI:30616"/>
        <dbReference type="ChEBI" id="CHEBI:83421"/>
        <dbReference type="ChEBI" id="CHEBI:456216"/>
        <dbReference type="EC" id="2.7.11.1"/>
    </reaction>
</comment>
<comment type="catalytic activity">
    <reaction evidence="7">
        <text>L-threonyl-[protein] + ATP = O-phospho-L-threonyl-[protein] + ADP + H(+)</text>
        <dbReference type="Rhea" id="RHEA:46608"/>
        <dbReference type="Rhea" id="RHEA-COMP:11060"/>
        <dbReference type="Rhea" id="RHEA-COMP:11605"/>
        <dbReference type="ChEBI" id="CHEBI:15378"/>
        <dbReference type="ChEBI" id="CHEBI:30013"/>
        <dbReference type="ChEBI" id="CHEBI:30616"/>
        <dbReference type="ChEBI" id="CHEBI:61977"/>
        <dbReference type="ChEBI" id="CHEBI:456216"/>
        <dbReference type="EC" id="2.7.11.1"/>
    </reaction>
</comment>
<dbReference type="AlphaFoldDB" id="A0ABD0UN57"/>
<sequence length="194" mass="21541">MFIGTPHWMAPEVIQESRYDGKVDVWALGVSAIEMAEVLFMISREPAPMLEDKEKWSLLFHDFIAKCLTKDPRLRPPATEMLKHKFIERGQWGASKMLPMIKRARQIRAAMAAQAQAQMASIDKSTSINRSYGDTVPSKPQKSLEALDKVAEGCDLSQTTYYTEQGAAFAAFIAGGVSCTNSGAFDRCSTELNK</sequence>
<evidence type="ECO:0000256" key="8">
    <source>
        <dbReference type="ARBA" id="ARBA00048679"/>
    </source>
</evidence>
<accession>A0ABD0UN57</accession>
<evidence type="ECO:0000256" key="5">
    <source>
        <dbReference type="ARBA" id="ARBA00022777"/>
    </source>
</evidence>
<evidence type="ECO:0000256" key="2">
    <source>
        <dbReference type="ARBA" id="ARBA00022527"/>
    </source>
</evidence>
<evidence type="ECO:0000256" key="4">
    <source>
        <dbReference type="ARBA" id="ARBA00022741"/>
    </source>
</evidence>
<evidence type="ECO:0000313" key="10">
    <source>
        <dbReference type="EMBL" id="KAL0914252.1"/>
    </source>
</evidence>
<keyword evidence="11" id="KW-1185">Reference proteome</keyword>
<feature type="domain" description="Protein kinase" evidence="9">
    <location>
        <begin position="1"/>
        <end position="87"/>
    </location>
</feature>
<reference evidence="10 11" key="1">
    <citation type="journal article" date="2024" name="Plant Biotechnol. J.">
        <title>Dendrobium thyrsiflorum genome and its molecular insights into genes involved in important horticultural traits.</title>
        <authorList>
            <person name="Chen B."/>
            <person name="Wang J.Y."/>
            <person name="Zheng P.J."/>
            <person name="Li K.L."/>
            <person name="Liang Y.M."/>
            <person name="Chen X.F."/>
            <person name="Zhang C."/>
            <person name="Zhao X."/>
            <person name="He X."/>
            <person name="Zhang G.Q."/>
            <person name="Liu Z.J."/>
            <person name="Xu Q."/>
        </authorList>
    </citation>
    <scope>NUCLEOTIDE SEQUENCE [LARGE SCALE GENOMIC DNA]</scope>
    <source>
        <strain evidence="10">GZMU011</strain>
    </source>
</reference>
<gene>
    <name evidence="10" type="ORF">M5K25_014578</name>
</gene>